<keyword evidence="3 8" id="KW-0963">Cytoplasm</keyword>
<evidence type="ECO:0000256" key="5">
    <source>
        <dbReference type="ARBA" id="ARBA00022650"/>
    </source>
</evidence>
<evidence type="ECO:0000256" key="4">
    <source>
        <dbReference type="ARBA" id="ARBA00022605"/>
    </source>
</evidence>
<dbReference type="UniPathway" id="UPA00098">
    <property type="reaction ID" value="UER00361"/>
</dbReference>
<dbReference type="SUPFAM" id="SSF51735">
    <property type="entry name" value="NAD(P)-binding Rossmann-fold domains"/>
    <property type="match status" value="1"/>
</dbReference>
<protein>
    <recommendedName>
        <fullName evidence="8 9">Pyrroline-5-carboxylate reductase</fullName>
        <shortName evidence="8">P5C reductase</shortName>
        <shortName evidence="8">P5CR</shortName>
        <ecNumber evidence="8 9">1.5.1.2</ecNumber>
    </recommendedName>
    <alternativeName>
        <fullName evidence="8">PCA reductase</fullName>
    </alternativeName>
</protein>
<reference evidence="13 14" key="1">
    <citation type="submission" date="2016-10" db="EMBL/GenBank/DDBJ databases">
        <title>Genome sequence of a sulfur-reducing bacterium Desulfurobacterium indicum K6013.</title>
        <authorList>
            <person name="Cao J."/>
            <person name="Shao Z."/>
            <person name="Alain K."/>
            <person name="Jebbar M."/>
        </authorList>
    </citation>
    <scope>NUCLEOTIDE SEQUENCE [LARGE SCALE GENOMIC DNA]</scope>
    <source>
        <strain evidence="13 14">K6013</strain>
    </source>
</reference>
<dbReference type="EC" id="1.5.1.2" evidence="8 9"/>
<feature type="binding site" evidence="10">
    <location>
        <begin position="9"/>
        <end position="14"/>
    </location>
    <ligand>
        <name>NADP(+)</name>
        <dbReference type="ChEBI" id="CHEBI:58349"/>
    </ligand>
</feature>
<dbReference type="PANTHER" id="PTHR11645">
    <property type="entry name" value="PYRROLINE-5-CARBOXYLATE REDUCTASE"/>
    <property type="match status" value="1"/>
</dbReference>
<dbReference type="Gene3D" id="3.40.50.720">
    <property type="entry name" value="NAD(P)-binding Rossmann-like Domain"/>
    <property type="match status" value="1"/>
</dbReference>
<dbReference type="Gene3D" id="1.10.3730.10">
    <property type="entry name" value="ProC C-terminal domain-like"/>
    <property type="match status" value="1"/>
</dbReference>
<dbReference type="InterPro" id="IPR028939">
    <property type="entry name" value="P5C_Rdtase_cat_N"/>
</dbReference>
<dbReference type="Pfam" id="PF14748">
    <property type="entry name" value="P5CR_dimer"/>
    <property type="match status" value="1"/>
</dbReference>
<dbReference type="InterPro" id="IPR008927">
    <property type="entry name" value="6-PGluconate_DH-like_C_sf"/>
</dbReference>
<dbReference type="Proteomes" id="UP000187408">
    <property type="component" value="Unassembled WGS sequence"/>
</dbReference>
<name>A0A1R1MKA5_9BACT</name>
<evidence type="ECO:0000313" key="13">
    <source>
        <dbReference type="EMBL" id="OMH40241.1"/>
    </source>
</evidence>
<dbReference type="Pfam" id="PF03807">
    <property type="entry name" value="F420_oxidored"/>
    <property type="match status" value="1"/>
</dbReference>
<dbReference type="NCBIfam" id="TIGR00112">
    <property type="entry name" value="proC"/>
    <property type="match status" value="1"/>
</dbReference>
<dbReference type="PANTHER" id="PTHR11645:SF0">
    <property type="entry name" value="PYRROLINE-5-CARBOXYLATE REDUCTASE 3"/>
    <property type="match status" value="1"/>
</dbReference>
<dbReference type="STRING" id="1914305.BLW93_06425"/>
<dbReference type="FunFam" id="1.10.3730.10:FF:000001">
    <property type="entry name" value="Pyrroline-5-carboxylate reductase"/>
    <property type="match status" value="1"/>
</dbReference>
<keyword evidence="14" id="KW-1185">Reference proteome</keyword>
<evidence type="ECO:0000256" key="10">
    <source>
        <dbReference type="PIRSR" id="PIRSR000193-1"/>
    </source>
</evidence>
<sequence>MMNARVGFIGGGKMAEALIESIIASNKVKSCNINVSDVSEERLEYLKQKFGVNTFILNTEVVALSDIIILAVKPQVMTAVLEEIKDAVIPQQLIVSIAAGYPIENIEKLLGKDKKIIRVMPNILVKVSEGTMAFSPNINVSDEEVSLFKGLFSVAGEVIKVEEKLMDAVTGLSGSGPAFVFLVIEALADGGVRTGLPRDIALKLAAQTVKGSAEMVLRGEHPEVLKDSVISPAGTTAEGIAKLEEKGVRSAFIEAVFAAFRRSKEISELIKKW</sequence>
<keyword evidence="4 8" id="KW-0028">Amino-acid biosynthesis</keyword>
<dbReference type="InterPro" id="IPR036291">
    <property type="entry name" value="NAD(P)-bd_dom_sf"/>
</dbReference>
<comment type="subcellular location">
    <subcellularLocation>
        <location evidence="1 8">Cytoplasm</location>
    </subcellularLocation>
</comment>
<organism evidence="13 14">
    <name type="scientific">Desulfurobacterium indicum</name>
    <dbReference type="NCBI Taxonomy" id="1914305"/>
    <lineage>
        <taxon>Bacteria</taxon>
        <taxon>Pseudomonadati</taxon>
        <taxon>Aquificota</taxon>
        <taxon>Aquificia</taxon>
        <taxon>Desulfurobacteriales</taxon>
        <taxon>Desulfurobacteriaceae</taxon>
        <taxon>Desulfurobacterium</taxon>
    </lineage>
</organism>
<evidence type="ECO:0000256" key="3">
    <source>
        <dbReference type="ARBA" id="ARBA00022490"/>
    </source>
</evidence>
<dbReference type="GO" id="GO:0055129">
    <property type="term" value="P:L-proline biosynthetic process"/>
    <property type="evidence" value="ECO:0007669"/>
    <property type="project" value="UniProtKB-UniRule"/>
</dbReference>
<evidence type="ECO:0000256" key="7">
    <source>
        <dbReference type="ARBA" id="ARBA00023002"/>
    </source>
</evidence>
<evidence type="ECO:0000313" key="14">
    <source>
        <dbReference type="Proteomes" id="UP000187408"/>
    </source>
</evidence>
<dbReference type="FunFam" id="3.40.50.720:FF:000190">
    <property type="entry name" value="Pyrroline-5-carboxylate reductase"/>
    <property type="match status" value="1"/>
</dbReference>
<keyword evidence="6 8" id="KW-0521">NADP</keyword>
<comment type="catalytic activity">
    <reaction evidence="8">
        <text>L-proline + NADP(+) = (S)-1-pyrroline-5-carboxylate + NADPH + 2 H(+)</text>
        <dbReference type="Rhea" id="RHEA:14109"/>
        <dbReference type="ChEBI" id="CHEBI:15378"/>
        <dbReference type="ChEBI" id="CHEBI:17388"/>
        <dbReference type="ChEBI" id="CHEBI:57783"/>
        <dbReference type="ChEBI" id="CHEBI:58349"/>
        <dbReference type="ChEBI" id="CHEBI:60039"/>
        <dbReference type="EC" id="1.5.1.2"/>
    </reaction>
</comment>
<feature type="binding site" evidence="10">
    <location>
        <position position="58"/>
    </location>
    <ligand>
        <name>NADPH</name>
        <dbReference type="ChEBI" id="CHEBI:57783"/>
    </ligand>
</feature>
<comment type="catalytic activity">
    <reaction evidence="8">
        <text>L-proline + NAD(+) = (S)-1-pyrroline-5-carboxylate + NADH + 2 H(+)</text>
        <dbReference type="Rhea" id="RHEA:14105"/>
        <dbReference type="ChEBI" id="CHEBI:15378"/>
        <dbReference type="ChEBI" id="CHEBI:17388"/>
        <dbReference type="ChEBI" id="CHEBI:57540"/>
        <dbReference type="ChEBI" id="CHEBI:57945"/>
        <dbReference type="ChEBI" id="CHEBI:60039"/>
        <dbReference type="EC" id="1.5.1.2"/>
    </reaction>
</comment>
<evidence type="ECO:0000259" key="12">
    <source>
        <dbReference type="Pfam" id="PF14748"/>
    </source>
</evidence>
<keyword evidence="7 8" id="KW-0560">Oxidoreductase</keyword>
<dbReference type="InterPro" id="IPR000304">
    <property type="entry name" value="Pyrroline-COOH_reductase"/>
</dbReference>
<comment type="pathway">
    <text evidence="8">Amino-acid biosynthesis; L-proline biosynthesis; L-proline from L-glutamate 5-semialdehyde: step 1/1.</text>
</comment>
<comment type="caution">
    <text evidence="13">The sequence shown here is derived from an EMBL/GenBank/DDBJ whole genome shotgun (WGS) entry which is preliminary data.</text>
</comment>
<keyword evidence="5 8" id="KW-0641">Proline biosynthesis</keyword>
<feature type="domain" description="Pyrroline-5-carboxylate reductase dimerisation" evidence="12">
    <location>
        <begin position="163"/>
        <end position="265"/>
    </location>
</feature>
<dbReference type="GO" id="GO:0004735">
    <property type="term" value="F:pyrroline-5-carboxylate reductase activity"/>
    <property type="evidence" value="ECO:0007669"/>
    <property type="project" value="UniProtKB-UniRule"/>
</dbReference>
<proteinExistence type="inferred from homology"/>
<dbReference type="GO" id="GO:0005737">
    <property type="term" value="C:cytoplasm"/>
    <property type="evidence" value="ECO:0007669"/>
    <property type="project" value="UniProtKB-SubCell"/>
</dbReference>
<evidence type="ECO:0000256" key="9">
    <source>
        <dbReference type="NCBIfam" id="TIGR00112"/>
    </source>
</evidence>
<accession>A0A1R1MKA5</accession>
<dbReference type="SUPFAM" id="SSF48179">
    <property type="entry name" value="6-phosphogluconate dehydrogenase C-terminal domain-like"/>
    <property type="match status" value="1"/>
</dbReference>
<comment type="function">
    <text evidence="8">Catalyzes the reduction of 1-pyrroline-5-carboxylate (PCA) to L-proline.</text>
</comment>
<dbReference type="PIRSF" id="PIRSF000193">
    <property type="entry name" value="Pyrrol-5-carb_rd"/>
    <property type="match status" value="1"/>
</dbReference>
<dbReference type="InterPro" id="IPR029036">
    <property type="entry name" value="P5CR_dimer"/>
</dbReference>
<feature type="domain" description="Pyrroline-5-carboxylate reductase catalytic N-terminal" evidence="11">
    <location>
        <begin position="5"/>
        <end position="100"/>
    </location>
</feature>
<comment type="similarity">
    <text evidence="2 8">Belongs to the pyrroline-5-carboxylate reductase family.</text>
</comment>
<evidence type="ECO:0000256" key="8">
    <source>
        <dbReference type="HAMAP-Rule" id="MF_01925"/>
    </source>
</evidence>
<feature type="binding site" evidence="10">
    <location>
        <begin position="71"/>
        <end position="74"/>
    </location>
    <ligand>
        <name>NADP(+)</name>
        <dbReference type="ChEBI" id="CHEBI:58349"/>
    </ligand>
</feature>
<evidence type="ECO:0000259" key="11">
    <source>
        <dbReference type="Pfam" id="PF03807"/>
    </source>
</evidence>
<dbReference type="HAMAP" id="MF_01925">
    <property type="entry name" value="P5C_reductase"/>
    <property type="match status" value="1"/>
</dbReference>
<evidence type="ECO:0000256" key="6">
    <source>
        <dbReference type="ARBA" id="ARBA00022857"/>
    </source>
</evidence>
<evidence type="ECO:0000256" key="1">
    <source>
        <dbReference type="ARBA" id="ARBA00004496"/>
    </source>
</evidence>
<dbReference type="EMBL" id="MOEN01000023">
    <property type="protein sequence ID" value="OMH40241.1"/>
    <property type="molecule type" value="Genomic_DNA"/>
</dbReference>
<gene>
    <name evidence="8" type="primary">proC</name>
    <name evidence="13" type="ORF">BLW93_06425</name>
</gene>
<evidence type="ECO:0000256" key="2">
    <source>
        <dbReference type="ARBA" id="ARBA00005525"/>
    </source>
</evidence>
<dbReference type="AlphaFoldDB" id="A0A1R1MKA5"/>